<dbReference type="CDD" id="cd06533">
    <property type="entry name" value="Glyco_transf_WecG_TagA"/>
    <property type="match status" value="1"/>
</dbReference>
<comment type="caution">
    <text evidence="3">The sequence shown here is derived from an EMBL/GenBank/DDBJ whole genome shotgun (WGS) entry which is preliminary data.</text>
</comment>
<keyword evidence="2" id="KW-0808">Transferase</keyword>
<evidence type="ECO:0000256" key="2">
    <source>
        <dbReference type="ARBA" id="ARBA00022679"/>
    </source>
</evidence>
<protein>
    <submittedName>
        <fullName evidence="3">WecB/TagA/CpsF family glycosyltransferase</fullName>
    </submittedName>
</protein>
<dbReference type="PANTHER" id="PTHR34136:SF1">
    <property type="entry name" value="UDP-N-ACETYL-D-MANNOSAMINURONIC ACID TRANSFERASE"/>
    <property type="match status" value="1"/>
</dbReference>
<dbReference type="Pfam" id="PF03808">
    <property type="entry name" value="Glyco_tran_WecG"/>
    <property type="match status" value="1"/>
</dbReference>
<organism evidence="3 4">
    <name type="scientific">Paracoccus aerius</name>
    <dbReference type="NCBI Taxonomy" id="1915382"/>
    <lineage>
        <taxon>Bacteria</taxon>
        <taxon>Pseudomonadati</taxon>
        <taxon>Pseudomonadota</taxon>
        <taxon>Alphaproteobacteria</taxon>
        <taxon>Rhodobacterales</taxon>
        <taxon>Paracoccaceae</taxon>
        <taxon>Paracoccus</taxon>
    </lineage>
</organism>
<evidence type="ECO:0000256" key="1">
    <source>
        <dbReference type="ARBA" id="ARBA00022676"/>
    </source>
</evidence>
<gene>
    <name evidence="3" type="ORF">JL111_06870</name>
</gene>
<dbReference type="InterPro" id="IPR004629">
    <property type="entry name" value="WecG_TagA_CpsF"/>
</dbReference>
<dbReference type="EMBL" id="JAESHT010000004">
    <property type="protein sequence ID" value="MBL3673211.1"/>
    <property type="molecule type" value="Genomic_DNA"/>
</dbReference>
<dbReference type="RefSeq" id="WP_191308898.1">
    <property type="nucleotide sequence ID" value="NZ_BNCL01000004.1"/>
</dbReference>
<accession>A0ABS1S6Q6</accession>
<reference evidence="3 4" key="1">
    <citation type="submission" date="2021-01" db="EMBL/GenBank/DDBJ databases">
        <title>011410 draft genome.</title>
        <authorList>
            <person name="Lang L."/>
        </authorList>
    </citation>
    <scope>NUCLEOTIDE SEQUENCE [LARGE SCALE GENOMIC DNA]</scope>
    <source>
        <strain evidence="3 4">KCTC 42845</strain>
    </source>
</reference>
<dbReference type="NCBIfam" id="TIGR00696">
    <property type="entry name" value="wecG_tagA_cpsF"/>
    <property type="match status" value="1"/>
</dbReference>
<dbReference type="Proteomes" id="UP000644749">
    <property type="component" value="Unassembled WGS sequence"/>
</dbReference>
<keyword evidence="1" id="KW-0328">Glycosyltransferase</keyword>
<keyword evidence="4" id="KW-1185">Reference proteome</keyword>
<name>A0ABS1S6Q6_9RHOB</name>
<sequence length="268" mass="30474">MQPHHKTGRQDETQTINLLGVRVSALDLPMAVERIEAAVRDRQRGFVCICGAHGLVDSQSDAVLKDAYNKATLVTPDGMPLVWELRRRGYGWAGRVYGPDLMLELFGRGMRHYLYGATEDTLQRLTRRLKARFPDAQIVGHHAPPFRPLTPDEEKDVAARINEARPDIVWVGIGAPKQERWMAQMRGRLEAPMLIGVGAAFDFHAGLQKQAPGWMQRSGLEWAYRLLSEPRRLWRRYCRVVPGYLYLLALQRSGLRRFPVDATAGTRH</sequence>
<dbReference type="PANTHER" id="PTHR34136">
    <property type="match status" value="1"/>
</dbReference>
<proteinExistence type="predicted"/>
<evidence type="ECO:0000313" key="3">
    <source>
        <dbReference type="EMBL" id="MBL3673211.1"/>
    </source>
</evidence>
<evidence type="ECO:0000313" key="4">
    <source>
        <dbReference type="Proteomes" id="UP000644749"/>
    </source>
</evidence>